<name>A0A2S7SUX5_9BACT</name>
<dbReference type="AlphaFoldDB" id="A0A2S7SUX5"/>
<evidence type="ECO:0000313" key="1">
    <source>
        <dbReference type="EMBL" id="PQJ10518.1"/>
    </source>
</evidence>
<gene>
    <name evidence="1" type="ORF">CJD36_011115</name>
</gene>
<keyword evidence="2" id="KW-1185">Reference proteome</keyword>
<accession>A0A2S7SUX5</accession>
<evidence type="ECO:0008006" key="3">
    <source>
        <dbReference type="Google" id="ProtNLM"/>
    </source>
</evidence>
<protein>
    <recommendedName>
        <fullName evidence="3">Antitoxin component YwqK of the YwqJK toxin-antitoxin module</fullName>
    </recommendedName>
</protein>
<organism evidence="1 2">
    <name type="scientific">Flavipsychrobacter stenotrophus</name>
    <dbReference type="NCBI Taxonomy" id="2077091"/>
    <lineage>
        <taxon>Bacteria</taxon>
        <taxon>Pseudomonadati</taxon>
        <taxon>Bacteroidota</taxon>
        <taxon>Chitinophagia</taxon>
        <taxon>Chitinophagales</taxon>
        <taxon>Chitinophagaceae</taxon>
        <taxon>Flavipsychrobacter</taxon>
    </lineage>
</organism>
<sequence>MKKFLFIVAIVATGHSIGYSQQHITTYYDPYKKFKEEDYFLDNNAQMHGKYTSYFRDGSFKLVLTYIHGKVNGKGITYYFDGGSRGIASIANYKDDEQDGLQQYYFDNAPEPSVEGHKPYVVVEELYQGGSITWRKMYDFENGKRFLAKHELIAQGITKGYLPNGHQYYQIAVDGVNFQDGSSNTNKIWFMAKDGKKNGLYKEWFRNGQIADSCYYLNDLQEGVETGWYDNGGKRLRCSYVGGKKSGIETAWHINGALEFSANYTNGKIQGRVDVLDPSGVLISSENYIEGDRQLSNSDVHRSIDLIRNSDYSRANKMLALVENAGILGYDSAVVALGLFMDYYIIDHFGYSENLIFWIMAHHPTKLTANDYIKYSNYLKRNDKYDPSSVLDSAIKNVPDDPRIQFLYAHNRHAFSIANRYNDDSYKFYEIWMSHLDNGDEKVGLLEAKGVIMVHDFNLLKNTNCNTEESKRATQKIKSDLQPFNKLNVYTDDIIKIIKDYEDGCKFEIAPR</sequence>
<dbReference type="OrthoDB" id="9812747at2"/>
<evidence type="ECO:0000313" key="2">
    <source>
        <dbReference type="Proteomes" id="UP000239872"/>
    </source>
</evidence>
<dbReference type="EMBL" id="PPSL01000003">
    <property type="protein sequence ID" value="PQJ10518.1"/>
    <property type="molecule type" value="Genomic_DNA"/>
</dbReference>
<proteinExistence type="predicted"/>
<dbReference type="SUPFAM" id="SSF82185">
    <property type="entry name" value="Histone H3 K4-specific methyltransferase SET7/9 N-terminal domain"/>
    <property type="match status" value="2"/>
</dbReference>
<dbReference type="RefSeq" id="WP_105039246.1">
    <property type="nucleotide sequence ID" value="NZ_PPSL01000003.1"/>
</dbReference>
<comment type="caution">
    <text evidence="1">The sequence shown here is derived from an EMBL/GenBank/DDBJ whole genome shotgun (WGS) entry which is preliminary data.</text>
</comment>
<dbReference type="Gene3D" id="2.20.110.10">
    <property type="entry name" value="Histone H3 K4-specific methyltransferase SET7/9 N-terminal domain"/>
    <property type="match status" value="2"/>
</dbReference>
<dbReference type="Proteomes" id="UP000239872">
    <property type="component" value="Unassembled WGS sequence"/>
</dbReference>
<reference evidence="1 2" key="1">
    <citation type="submission" date="2018-01" db="EMBL/GenBank/DDBJ databases">
        <title>A novel member of the phylum Bacteroidetes isolated from glacier ice.</title>
        <authorList>
            <person name="Liu Q."/>
            <person name="Xin Y.-H."/>
        </authorList>
    </citation>
    <scope>NUCLEOTIDE SEQUENCE [LARGE SCALE GENOMIC DNA]</scope>
    <source>
        <strain evidence="1 2">RB1R16</strain>
    </source>
</reference>